<dbReference type="SUPFAM" id="SSF47616">
    <property type="entry name" value="GST C-terminal domain-like"/>
    <property type="match status" value="2"/>
</dbReference>
<dbReference type="InterPro" id="IPR036249">
    <property type="entry name" value="Thioredoxin-like_sf"/>
</dbReference>
<protein>
    <recommendedName>
        <fullName evidence="1">glutathione transferase</fullName>
        <ecNumber evidence="1">2.5.1.18</ecNumber>
    </recommendedName>
</protein>
<dbReference type="EC" id="2.5.1.18" evidence="1"/>
<dbReference type="GO" id="GO:0006749">
    <property type="term" value="P:glutathione metabolic process"/>
    <property type="evidence" value="ECO:0007669"/>
    <property type="project" value="InterPro"/>
</dbReference>
<evidence type="ECO:0000313" key="6">
    <source>
        <dbReference type="EMBL" id="KAF8781209.1"/>
    </source>
</evidence>
<dbReference type="Gene3D" id="1.20.1050.10">
    <property type="match status" value="2"/>
</dbReference>
<dbReference type="SFLD" id="SFLDG01152">
    <property type="entry name" value="Main.3:_Omega-_and_Tau-like"/>
    <property type="match status" value="2"/>
</dbReference>
<dbReference type="EMBL" id="JACEFO010000110">
    <property type="protein sequence ID" value="KAF8781209.1"/>
    <property type="molecule type" value="Genomic_DNA"/>
</dbReference>
<dbReference type="PANTHER" id="PTHR11260:SF708">
    <property type="entry name" value="GLUTATHIONE TRANSFERASE"/>
    <property type="match status" value="1"/>
</dbReference>
<feature type="domain" description="GST C-terminal" evidence="5">
    <location>
        <begin position="87"/>
        <end position="211"/>
    </location>
</feature>
<dbReference type="SFLD" id="SFLDG00358">
    <property type="entry name" value="Main_(cytGST)"/>
    <property type="match status" value="2"/>
</dbReference>
<dbReference type="Pfam" id="PF02798">
    <property type="entry name" value="GST_N"/>
    <property type="match status" value="2"/>
</dbReference>
<dbReference type="SFLD" id="SFLDS00019">
    <property type="entry name" value="Glutathione_Transferase_(cytos"/>
    <property type="match status" value="2"/>
</dbReference>
<dbReference type="InterPro" id="IPR045073">
    <property type="entry name" value="Omega/Tau-like"/>
</dbReference>
<dbReference type="SUPFAM" id="SSF52833">
    <property type="entry name" value="Thioredoxin-like"/>
    <property type="match status" value="2"/>
</dbReference>
<dbReference type="PANTHER" id="PTHR11260">
    <property type="entry name" value="GLUTATHIONE S-TRANSFERASE, GST, SUPERFAMILY, GST DOMAIN CONTAINING"/>
    <property type="match status" value="1"/>
</dbReference>
<evidence type="ECO:0000259" key="4">
    <source>
        <dbReference type="PROSITE" id="PS50404"/>
    </source>
</evidence>
<gene>
    <name evidence="6" type="ORF">HU200_000675</name>
</gene>
<evidence type="ECO:0000256" key="1">
    <source>
        <dbReference type="ARBA" id="ARBA00012452"/>
    </source>
</evidence>
<dbReference type="PROSITE" id="PS50404">
    <property type="entry name" value="GST_NTER"/>
    <property type="match status" value="2"/>
</dbReference>
<dbReference type="InterPro" id="IPR036282">
    <property type="entry name" value="Glutathione-S-Trfase_C_sf"/>
</dbReference>
<dbReference type="InterPro" id="IPR045074">
    <property type="entry name" value="GST_C_Tau"/>
</dbReference>
<dbReference type="CDD" id="cd03058">
    <property type="entry name" value="GST_N_Tau"/>
    <property type="match status" value="2"/>
</dbReference>
<sequence length="472" mass="53490">MVETVKLIGAFGSGFSHRAEVALRLKGVPYELVLEDLRNKSELLLKSNPIHKKVPVLIHGDRTVCESLVILEYIDEAFDGPPLLPVDPHERAMARFWARFLDDDKCSRSFWLSLWTEGEVQKGFVKETKENLKLLNGQLKGRRFFAGDAVGYLDVAASGLAHWLPMFEEIAGVRLVTEEEYPDLCRWAREYASDETVKQCLPDRAELLAHFTARKDFYVAAAKAMAPKSLVPAVPLAFNRFPRTDQVMQNMGETVKLVSAFGSGFTHRVEVALRLKGVPYELILEDLHNKSELLLKINPIHKKVPVLLHGDRTICESLVILEYIDEAFDGPPLLPTDPYERAEARFWAQFFDQKFSKPFWMSFFVSTDGESRRGLLTEAKQNLAVMEAQLEGKRFFGGDSIGLVDIAACFLAHWIGVFEEISGVAPLLTDEEYPALCQWAKRYVADEAVKQCLPKREKLVAMYSAFKKMLQK</sequence>
<dbReference type="AlphaFoldDB" id="A0A835KX12"/>
<dbReference type="Gene3D" id="3.40.30.10">
    <property type="entry name" value="Glutaredoxin"/>
    <property type="match status" value="2"/>
</dbReference>
<feature type="domain" description="GST N-terminal" evidence="4">
    <location>
        <begin position="3"/>
        <end position="82"/>
    </location>
</feature>
<dbReference type="Proteomes" id="UP000636709">
    <property type="component" value="Unassembled WGS sequence"/>
</dbReference>
<dbReference type="OrthoDB" id="4951845at2759"/>
<keyword evidence="7" id="KW-1185">Reference proteome</keyword>
<name>A0A835KX12_9POAL</name>
<proteinExistence type="predicted"/>
<dbReference type="InterPro" id="IPR010987">
    <property type="entry name" value="Glutathione-S-Trfase_C-like"/>
</dbReference>
<keyword evidence="2" id="KW-0808">Transferase</keyword>
<evidence type="ECO:0000256" key="2">
    <source>
        <dbReference type="ARBA" id="ARBA00022679"/>
    </source>
</evidence>
<dbReference type="InterPro" id="IPR004045">
    <property type="entry name" value="Glutathione_S-Trfase_N"/>
</dbReference>
<dbReference type="FunFam" id="1.20.1050.10:FF:000012">
    <property type="entry name" value="Tau class glutathione S-transferase"/>
    <property type="match status" value="2"/>
</dbReference>
<feature type="domain" description="GST N-terminal" evidence="4">
    <location>
        <begin position="253"/>
        <end position="332"/>
    </location>
</feature>
<dbReference type="CDD" id="cd03185">
    <property type="entry name" value="GST_C_Tau"/>
    <property type="match status" value="2"/>
</dbReference>
<dbReference type="PROSITE" id="PS50405">
    <property type="entry name" value="GST_CTER"/>
    <property type="match status" value="2"/>
</dbReference>
<reference evidence="6" key="1">
    <citation type="submission" date="2020-07" db="EMBL/GenBank/DDBJ databases">
        <title>Genome sequence and genetic diversity analysis of an under-domesticated orphan crop, white fonio (Digitaria exilis).</title>
        <authorList>
            <person name="Bennetzen J.L."/>
            <person name="Chen S."/>
            <person name="Ma X."/>
            <person name="Wang X."/>
            <person name="Yssel A.E.J."/>
            <person name="Chaluvadi S.R."/>
            <person name="Johnson M."/>
            <person name="Gangashetty P."/>
            <person name="Hamidou F."/>
            <person name="Sanogo M.D."/>
            <person name="Zwaenepoel A."/>
            <person name="Wallace J."/>
            <person name="Van De Peer Y."/>
            <person name="Van Deynze A."/>
        </authorList>
    </citation>
    <scope>NUCLEOTIDE SEQUENCE</scope>
    <source>
        <tissue evidence="6">Leaves</tissue>
    </source>
</reference>
<comment type="caution">
    <text evidence="6">The sequence shown here is derived from an EMBL/GenBank/DDBJ whole genome shotgun (WGS) entry which is preliminary data.</text>
</comment>
<organism evidence="6 7">
    <name type="scientific">Digitaria exilis</name>
    <dbReference type="NCBI Taxonomy" id="1010633"/>
    <lineage>
        <taxon>Eukaryota</taxon>
        <taxon>Viridiplantae</taxon>
        <taxon>Streptophyta</taxon>
        <taxon>Embryophyta</taxon>
        <taxon>Tracheophyta</taxon>
        <taxon>Spermatophyta</taxon>
        <taxon>Magnoliopsida</taxon>
        <taxon>Liliopsida</taxon>
        <taxon>Poales</taxon>
        <taxon>Poaceae</taxon>
        <taxon>PACMAD clade</taxon>
        <taxon>Panicoideae</taxon>
        <taxon>Panicodae</taxon>
        <taxon>Paniceae</taxon>
        <taxon>Anthephorinae</taxon>
        <taxon>Digitaria</taxon>
    </lineage>
</organism>
<dbReference type="GO" id="GO:0004364">
    <property type="term" value="F:glutathione transferase activity"/>
    <property type="evidence" value="ECO:0007669"/>
    <property type="project" value="UniProtKB-EC"/>
</dbReference>
<comment type="catalytic activity">
    <reaction evidence="3">
        <text>RX + glutathione = an S-substituted glutathione + a halide anion + H(+)</text>
        <dbReference type="Rhea" id="RHEA:16437"/>
        <dbReference type="ChEBI" id="CHEBI:15378"/>
        <dbReference type="ChEBI" id="CHEBI:16042"/>
        <dbReference type="ChEBI" id="CHEBI:17792"/>
        <dbReference type="ChEBI" id="CHEBI:57925"/>
        <dbReference type="ChEBI" id="CHEBI:90779"/>
        <dbReference type="EC" id="2.5.1.18"/>
    </reaction>
</comment>
<dbReference type="GO" id="GO:0005737">
    <property type="term" value="C:cytoplasm"/>
    <property type="evidence" value="ECO:0007669"/>
    <property type="project" value="TreeGrafter"/>
</dbReference>
<dbReference type="InterPro" id="IPR040079">
    <property type="entry name" value="Glutathione_S-Trfase"/>
</dbReference>
<accession>A0A835KX12</accession>
<dbReference type="InterPro" id="IPR004046">
    <property type="entry name" value="GST_C"/>
</dbReference>
<evidence type="ECO:0000313" key="7">
    <source>
        <dbReference type="Proteomes" id="UP000636709"/>
    </source>
</evidence>
<dbReference type="FunFam" id="3.40.30.10:FF:000200">
    <property type="entry name" value="Glutathione S-transferase"/>
    <property type="match status" value="2"/>
</dbReference>
<dbReference type="Pfam" id="PF00043">
    <property type="entry name" value="GST_C"/>
    <property type="match status" value="2"/>
</dbReference>
<evidence type="ECO:0000256" key="3">
    <source>
        <dbReference type="ARBA" id="ARBA00047960"/>
    </source>
</evidence>
<feature type="domain" description="GST C-terminal" evidence="5">
    <location>
        <begin position="337"/>
        <end position="466"/>
    </location>
</feature>
<evidence type="ECO:0000259" key="5">
    <source>
        <dbReference type="PROSITE" id="PS50405"/>
    </source>
</evidence>